<dbReference type="PANTHER" id="PTHR16926:SF1">
    <property type="entry name" value="INTERLEUKIN-9"/>
    <property type="match status" value="1"/>
</dbReference>
<dbReference type="RefSeq" id="XP_007473350.1">
    <property type="nucleotide sequence ID" value="XM_007473288.3"/>
</dbReference>
<dbReference type="GO" id="GO:0005615">
    <property type="term" value="C:extracellular space"/>
    <property type="evidence" value="ECO:0000318"/>
    <property type="project" value="GO_Central"/>
</dbReference>
<feature type="chain" id="PRO_5003903946" evidence="1">
    <location>
        <begin position="44"/>
        <end position="167"/>
    </location>
</feature>
<evidence type="ECO:0000313" key="3">
    <source>
        <dbReference type="Proteomes" id="UP000002280"/>
    </source>
</evidence>
<dbReference type="GO" id="GO:0005125">
    <property type="term" value="F:cytokine activity"/>
    <property type="evidence" value="ECO:0000318"/>
    <property type="project" value="GO_Central"/>
</dbReference>
<keyword evidence="1" id="KW-0732">Signal</keyword>
<dbReference type="FunCoup" id="K7E6B0">
    <property type="interactions" value="87"/>
</dbReference>
<dbReference type="GeneTree" id="ENSGT00390000015384"/>
<dbReference type="Bgee" id="ENSMODG00000027536">
    <property type="expression patterns" value="Expressed in testis and 1 other cell type or tissue"/>
</dbReference>
<gene>
    <name evidence="2" type="primary">IL9</name>
</gene>
<dbReference type="Ensembl" id="ENSMODT00000044421.2">
    <property type="protein sequence ID" value="ENSMODP00000041312.1"/>
    <property type="gene ID" value="ENSMODG00000027536.2"/>
</dbReference>
<evidence type="ECO:0000313" key="2">
    <source>
        <dbReference type="Ensembl" id="ENSMODP00000041312.1"/>
    </source>
</evidence>
<dbReference type="GeneID" id="103105574"/>
<dbReference type="PANTHER" id="PTHR16926">
    <property type="entry name" value="INTERLEUKIN 9"/>
    <property type="match status" value="1"/>
</dbReference>
<dbReference type="CTD" id="3578"/>
<accession>K7E6B0</accession>
<dbReference type="InParanoid" id="K7E6B0"/>
<dbReference type="AlphaFoldDB" id="K7E6B0"/>
<dbReference type="InterPro" id="IPR020447">
    <property type="entry name" value="IL-9"/>
</dbReference>
<proteinExistence type="predicted"/>
<dbReference type="GO" id="GO:0005140">
    <property type="term" value="F:interleukin-9 receptor binding"/>
    <property type="evidence" value="ECO:0000318"/>
    <property type="project" value="GO_Central"/>
</dbReference>
<reference evidence="2" key="2">
    <citation type="submission" date="2025-08" db="UniProtKB">
        <authorList>
            <consortium name="Ensembl"/>
        </authorList>
    </citation>
    <scope>IDENTIFICATION</scope>
</reference>
<reference evidence="2 3" key="1">
    <citation type="journal article" date="2007" name="Nature">
        <title>Genome of the marsupial Monodelphis domestica reveals innovation in non-coding sequences.</title>
        <authorList>
            <person name="Mikkelsen T.S."/>
            <person name="Wakefield M.J."/>
            <person name="Aken B."/>
            <person name="Amemiya C.T."/>
            <person name="Chang J.L."/>
            <person name="Duke S."/>
            <person name="Garber M."/>
            <person name="Gentles A.J."/>
            <person name="Goodstadt L."/>
            <person name="Heger A."/>
            <person name="Jurka J."/>
            <person name="Kamal M."/>
            <person name="Mauceli E."/>
            <person name="Searle S.M."/>
            <person name="Sharpe T."/>
            <person name="Baker M.L."/>
            <person name="Batzer M.A."/>
            <person name="Benos P.V."/>
            <person name="Belov K."/>
            <person name="Clamp M."/>
            <person name="Cook A."/>
            <person name="Cuff J."/>
            <person name="Das R."/>
            <person name="Davidow L."/>
            <person name="Deakin J.E."/>
            <person name="Fazzari M.J."/>
            <person name="Glass J.L."/>
            <person name="Grabherr M."/>
            <person name="Greally J.M."/>
            <person name="Gu W."/>
            <person name="Hore T.A."/>
            <person name="Huttley G.A."/>
            <person name="Kleber M."/>
            <person name="Jirtle R.L."/>
            <person name="Koina E."/>
            <person name="Lee J.T."/>
            <person name="Mahony S."/>
            <person name="Marra M.A."/>
            <person name="Miller R.D."/>
            <person name="Nicholls R.D."/>
            <person name="Oda M."/>
            <person name="Papenfuss A.T."/>
            <person name="Parra Z.E."/>
            <person name="Pollock D.D."/>
            <person name="Ray D.A."/>
            <person name="Schein J.E."/>
            <person name="Speed T.P."/>
            <person name="Thompson K."/>
            <person name="VandeBerg J.L."/>
            <person name="Wade C.M."/>
            <person name="Walker J.A."/>
            <person name="Waters P.D."/>
            <person name="Webber C."/>
            <person name="Weidman J.R."/>
            <person name="Xie X."/>
            <person name="Zody M.C."/>
            <person name="Baldwin J."/>
            <person name="Abdouelleil A."/>
            <person name="Abdulkadir J."/>
            <person name="Abebe A."/>
            <person name="Abera B."/>
            <person name="Abreu J."/>
            <person name="Acer S.C."/>
            <person name="Aftuck L."/>
            <person name="Alexander A."/>
            <person name="An P."/>
            <person name="Anderson E."/>
            <person name="Anderson S."/>
            <person name="Arachi H."/>
            <person name="Azer M."/>
            <person name="Bachantsang P."/>
            <person name="Barry A."/>
            <person name="Bayul T."/>
            <person name="Berlin A."/>
            <person name="Bessette D."/>
            <person name="Bloom T."/>
            <person name="Bloom T."/>
            <person name="Boguslavskiy L."/>
            <person name="Bonnet C."/>
            <person name="Boukhgalter B."/>
            <person name="Bourzgui I."/>
            <person name="Brown A."/>
            <person name="Cahill P."/>
            <person name="Channer S."/>
            <person name="Cheshatsang Y."/>
            <person name="Chuda L."/>
            <person name="Citroen M."/>
            <person name="Collymore A."/>
            <person name="Cooke P."/>
            <person name="Costello M."/>
            <person name="D'Aco K."/>
            <person name="Daza R."/>
            <person name="De Haan G."/>
            <person name="DeGray S."/>
            <person name="DeMaso C."/>
            <person name="Dhargay N."/>
            <person name="Dooley K."/>
            <person name="Dooley E."/>
            <person name="Doricent M."/>
            <person name="Dorje P."/>
            <person name="Dorjee K."/>
            <person name="Dupes A."/>
            <person name="Elong R."/>
            <person name="Falk J."/>
            <person name="Farina A."/>
            <person name="Faro S."/>
            <person name="Ferguson D."/>
            <person name="Fisher S."/>
            <person name="Foley C.D."/>
            <person name="Franke A."/>
            <person name="Friedrich D."/>
            <person name="Gadbois L."/>
            <person name="Gearin G."/>
            <person name="Gearin C.R."/>
            <person name="Giannoukos G."/>
            <person name="Goode T."/>
            <person name="Graham J."/>
            <person name="Grandbois E."/>
            <person name="Grewal S."/>
            <person name="Gyaltsen K."/>
            <person name="Hafez N."/>
            <person name="Hagos B."/>
            <person name="Hall J."/>
            <person name="Henson C."/>
            <person name="Hollinger A."/>
            <person name="Honan T."/>
            <person name="Huard M.D."/>
            <person name="Hughes L."/>
            <person name="Hurhula B."/>
            <person name="Husby M.E."/>
            <person name="Kamat A."/>
            <person name="Kanga B."/>
            <person name="Kashin S."/>
            <person name="Khazanovich D."/>
            <person name="Kisner P."/>
            <person name="Lance K."/>
            <person name="Lara M."/>
            <person name="Lee W."/>
            <person name="Lennon N."/>
            <person name="Letendre F."/>
            <person name="LeVine R."/>
            <person name="Lipovsky A."/>
            <person name="Liu X."/>
            <person name="Liu J."/>
            <person name="Liu S."/>
            <person name="Lokyitsang T."/>
            <person name="Lokyitsang Y."/>
            <person name="Lubonja R."/>
            <person name="Lui A."/>
            <person name="MacDonald P."/>
            <person name="Magnisalis V."/>
            <person name="Maru K."/>
            <person name="Matthews C."/>
            <person name="McCusker W."/>
            <person name="McDonough S."/>
            <person name="Mehta T."/>
            <person name="Meldrim J."/>
            <person name="Meneus L."/>
            <person name="Mihai O."/>
            <person name="Mihalev A."/>
            <person name="Mihova T."/>
            <person name="Mittelman R."/>
            <person name="Mlenga V."/>
            <person name="Montmayeur A."/>
            <person name="Mulrain L."/>
            <person name="Navidi A."/>
            <person name="Naylor J."/>
            <person name="Negash T."/>
            <person name="Nguyen T."/>
            <person name="Nguyen N."/>
            <person name="Nicol R."/>
            <person name="Norbu C."/>
            <person name="Norbu N."/>
            <person name="Novod N."/>
            <person name="O'Neill B."/>
            <person name="Osman S."/>
            <person name="Markiewicz E."/>
            <person name="Oyono O.L."/>
            <person name="Patti C."/>
            <person name="Phunkhang P."/>
            <person name="Pierre F."/>
            <person name="Priest M."/>
            <person name="Raghuraman S."/>
            <person name="Rege F."/>
            <person name="Reyes R."/>
            <person name="Rise C."/>
            <person name="Rogov P."/>
            <person name="Ross K."/>
            <person name="Ryan E."/>
            <person name="Settipalli S."/>
            <person name="Shea T."/>
            <person name="Sherpa N."/>
            <person name="Shi L."/>
            <person name="Shih D."/>
            <person name="Sparrow T."/>
            <person name="Spaulding J."/>
            <person name="Stalker J."/>
            <person name="Stange-Thomann N."/>
            <person name="Stavropoulos S."/>
            <person name="Stone C."/>
            <person name="Strader C."/>
            <person name="Tesfaye S."/>
            <person name="Thomson T."/>
            <person name="Thoulutsang Y."/>
            <person name="Thoulutsang D."/>
            <person name="Topham K."/>
            <person name="Topping I."/>
            <person name="Tsamla T."/>
            <person name="Vassiliev H."/>
            <person name="Vo A."/>
            <person name="Wangchuk T."/>
            <person name="Wangdi T."/>
            <person name="Weiand M."/>
            <person name="Wilkinson J."/>
            <person name="Wilson A."/>
            <person name="Yadav S."/>
            <person name="Young G."/>
            <person name="Yu Q."/>
            <person name="Zembek L."/>
            <person name="Zhong D."/>
            <person name="Zimmer A."/>
            <person name="Zwirko Z."/>
            <person name="Jaffe D.B."/>
            <person name="Alvarez P."/>
            <person name="Brockman W."/>
            <person name="Butler J."/>
            <person name="Chin C."/>
            <person name="Gnerre S."/>
            <person name="MacCallum I."/>
            <person name="Graves J.A."/>
            <person name="Ponting C.P."/>
            <person name="Breen M."/>
            <person name="Samollow P.B."/>
            <person name="Lander E.S."/>
            <person name="Lindblad-Toh K."/>
        </authorList>
    </citation>
    <scope>NUCLEOTIDE SEQUENCE [LARGE SCALE GENOMIC DNA]</scope>
</reference>
<reference evidence="2" key="3">
    <citation type="submission" date="2025-09" db="UniProtKB">
        <authorList>
            <consortium name="Ensembl"/>
        </authorList>
    </citation>
    <scope>IDENTIFICATION</scope>
</reference>
<organism evidence="2 3">
    <name type="scientific">Monodelphis domestica</name>
    <name type="common">Gray short-tailed opossum</name>
    <dbReference type="NCBI Taxonomy" id="13616"/>
    <lineage>
        <taxon>Eukaryota</taxon>
        <taxon>Metazoa</taxon>
        <taxon>Chordata</taxon>
        <taxon>Craniata</taxon>
        <taxon>Vertebrata</taxon>
        <taxon>Euteleostomi</taxon>
        <taxon>Mammalia</taxon>
        <taxon>Metatheria</taxon>
        <taxon>Didelphimorphia</taxon>
        <taxon>Didelphidae</taxon>
        <taxon>Monodelphis</taxon>
    </lineage>
</organism>
<sequence length="167" mass="19237">MIEREFIEDNLKESLQTATHLHIEGKMLSHLLFLSILFLFVSGRNPCSKSEPSMVTQYLIGRLEKEATTTCDCNSNVTDCLCLPVSSYHNCSTSCFEYGLTMMSHTLKPDYNQTIKRVKNYVQQLGKFKCKPFSCYQPCNETFTVNTMQFLKFLQENFQKAPISNNQ</sequence>
<dbReference type="STRING" id="13616.ENSMODP00000041312"/>
<evidence type="ECO:0000256" key="1">
    <source>
        <dbReference type="SAM" id="SignalP"/>
    </source>
</evidence>
<dbReference type="HOGENOM" id="CLU_150120_0_0_1"/>
<protein>
    <submittedName>
        <fullName evidence="2">Interleukin 9</fullName>
    </submittedName>
</protein>
<dbReference type="OrthoDB" id="9831043at2759"/>
<keyword evidence="3" id="KW-1185">Reference proteome</keyword>
<dbReference type="KEGG" id="mdo:103105574"/>
<feature type="signal peptide" evidence="1">
    <location>
        <begin position="1"/>
        <end position="43"/>
    </location>
</feature>
<dbReference type="Proteomes" id="UP000002280">
    <property type="component" value="Chromosome 1"/>
</dbReference>
<dbReference type="eggNOG" id="ENOG502TDE1">
    <property type="taxonomic scope" value="Eukaryota"/>
</dbReference>
<name>K7E6B0_MONDO</name>